<dbReference type="InterPro" id="IPR044824">
    <property type="entry name" value="MAIN-like"/>
</dbReference>
<name>A0A9D3UKX1_9ROSI</name>
<evidence type="ECO:0000259" key="1">
    <source>
        <dbReference type="Pfam" id="PF10536"/>
    </source>
</evidence>
<dbReference type="GO" id="GO:0010073">
    <property type="term" value="P:meristem maintenance"/>
    <property type="evidence" value="ECO:0007669"/>
    <property type="project" value="InterPro"/>
</dbReference>
<dbReference type="EMBL" id="JAIQCV010000011">
    <property type="protein sequence ID" value="KAH1047047.1"/>
    <property type="molecule type" value="Genomic_DNA"/>
</dbReference>
<gene>
    <name evidence="2" type="ORF">J1N35_037831</name>
</gene>
<organism evidence="2 3">
    <name type="scientific">Gossypium stocksii</name>
    <dbReference type="NCBI Taxonomy" id="47602"/>
    <lineage>
        <taxon>Eukaryota</taxon>
        <taxon>Viridiplantae</taxon>
        <taxon>Streptophyta</taxon>
        <taxon>Embryophyta</taxon>
        <taxon>Tracheophyta</taxon>
        <taxon>Spermatophyta</taxon>
        <taxon>Magnoliopsida</taxon>
        <taxon>eudicotyledons</taxon>
        <taxon>Gunneridae</taxon>
        <taxon>Pentapetalae</taxon>
        <taxon>rosids</taxon>
        <taxon>malvids</taxon>
        <taxon>Malvales</taxon>
        <taxon>Malvaceae</taxon>
        <taxon>Malvoideae</taxon>
        <taxon>Gossypium</taxon>
    </lineage>
</organism>
<dbReference type="AlphaFoldDB" id="A0A9D3UKX1"/>
<dbReference type="InterPro" id="IPR019557">
    <property type="entry name" value="AminoTfrase-like_pln_mobile"/>
</dbReference>
<dbReference type="PANTHER" id="PTHR46033:SF8">
    <property type="entry name" value="PROTEIN MAINTENANCE OF MERISTEMS-LIKE"/>
    <property type="match status" value="1"/>
</dbReference>
<dbReference type="Proteomes" id="UP000828251">
    <property type="component" value="Unassembled WGS sequence"/>
</dbReference>
<dbReference type="Pfam" id="PF10536">
    <property type="entry name" value="PMD"/>
    <property type="match status" value="1"/>
</dbReference>
<accession>A0A9D3UKX1</accession>
<reference evidence="2 3" key="1">
    <citation type="journal article" date="2021" name="Plant Biotechnol. J.">
        <title>Multi-omics assisted identification of the key and species-specific regulatory components of drought-tolerant mechanisms in Gossypium stocksii.</title>
        <authorList>
            <person name="Yu D."/>
            <person name="Ke L."/>
            <person name="Zhang D."/>
            <person name="Wu Y."/>
            <person name="Sun Y."/>
            <person name="Mei J."/>
            <person name="Sun J."/>
            <person name="Sun Y."/>
        </authorList>
    </citation>
    <scope>NUCLEOTIDE SEQUENCE [LARGE SCALE GENOMIC DNA]</scope>
    <source>
        <strain evidence="3">cv. E1</strain>
        <tissue evidence="2">Leaf</tissue>
    </source>
</reference>
<evidence type="ECO:0000313" key="2">
    <source>
        <dbReference type="EMBL" id="KAH1047047.1"/>
    </source>
</evidence>
<dbReference type="OrthoDB" id="970874at2759"/>
<comment type="caution">
    <text evidence="2">The sequence shown here is derived from an EMBL/GenBank/DDBJ whole genome shotgun (WGS) entry which is preliminary data.</text>
</comment>
<feature type="domain" description="Aminotransferase-like plant mobile" evidence="1">
    <location>
        <begin position="61"/>
        <end position="156"/>
    </location>
</feature>
<keyword evidence="3" id="KW-1185">Reference proteome</keyword>
<dbReference type="PANTHER" id="PTHR46033">
    <property type="entry name" value="PROTEIN MAIN-LIKE 2"/>
    <property type="match status" value="1"/>
</dbReference>
<evidence type="ECO:0000313" key="3">
    <source>
        <dbReference type="Proteomes" id="UP000828251"/>
    </source>
</evidence>
<proteinExistence type="predicted"/>
<sequence length="164" mass="18939">MANKLIRLDDKYIFDFQLQMTINFFYLYTQPEDWVLETYINNLSGSTPEVIHGHLRDADFFYVAHMLGGTKLDSPLISALVKRWRLETHTFHLPYDECTITHKDVSLQLGLSINGDVITGSIVSADWSATYEQLQGKVLNKFRGSQIEMKCLEDSFQNYQGFSE</sequence>
<protein>
    <recommendedName>
        <fullName evidence="1">Aminotransferase-like plant mobile domain-containing protein</fullName>
    </recommendedName>
</protein>